<keyword evidence="2" id="KW-0489">Methyltransferase</keyword>
<dbReference type="Proteomes" id="UP000461162">
    <property type="component" value="Unassembled WGS sequence"/>
</dbReference>
<keyword evidence="3" id="KW-1185">Reference proteome</keyword>
<evidence type="ECO:0000259" key="1">
    <source>
        <dbReference type="Pfam" id="PF08241"/>
    </source>
</evidence>
<dbReference type="EMBL" id="WODC01000006">
    <property type="protein sequence ID" value="MUM77957.1"/>
    <property type="molecule type" value="Genomic_DNA"/>
</dbReference>
<dbReference type="InterPro" id="IPR013216">
    <property type="entry name" value="Methyltransf_11"/>
</dbReference>
<name>A0A7K1KPF5_9BACT</name>
<organism evidence="2 3">
    <name type="scientific">Pseudodesulfovibrio alkaliphilus</name>
    <dbReference type="NCBI Taxonomy" id="2661613"/>
    <lineage>
        <taxon>Bacteria</taxon>
        <taxon>Pseudomonadati</taxon>
        <taxon>Thermodesulfobacteriota</taxon>
        <taxon>Desulfovibrionia</taxon>
        <taxon>Desulfovibrionales</taxon>
        <taxon>Desulfovibrionaceae</taxon>
    </lineage>
</organism>
<feature type="domain" description="Methyltransferase type 11" evidence="1">
    <location>
        <begin position="41"/>
        <end position="91"/>
    </location>
</feature>
<dbReference type="RefSeq" id="WP_196772854.1">
    <property type="nucleotide sequence ID" value="NZ_WODC01000006.1"/>
</dbReference>
<accession>A0A7K1KPF5</accession>
<proteinExistence type="predicted"/>
<dbReference type="AlphaFoldDB" id="A0A7K1KPF5"/>
<dbReference type="Pfam" id="PF08241">
    <property type="entry name" value="Methyltransf_11"/>
    <property type="match status" value="1"/>
</dbReference>
<dbReference type="GO" id="GO:0008757">
    <property type="term" value="F:S-adenosylmethionine-dependent methyltransferase activity"/>
    <property type="evidence" value="ECO:0007669"/>
    <property type="project" value="InterPro"/>
</dbReference>
<dbReference type="InterPro" id="IPR029063">
    <property type="entry name" value="SAM-dependent_MTases_sf"/>
</dbReference>
<dbReference type="Gene3D" id="3.40.50.150">
    <property type="entry name" value="Vaccinia Virus protein VP39"/>
    <property type="match status" value="1"/>
</dbReference>
<evidence type="ECO:0000313" key="3">
    <source>
        <dbReference type="Proteomes" id="UP000461162"/>
    </source>
</evidence>
<dbReference type="CDD" id="cd02440">
    <property type="entry name" value="AdoMet_MTases"/>
    <property type="match status" value="1"/>
</dbReference>
<evidence type="ECO:0000313" key="2">
    <source>
        <dbReference type="EMBL" id="MUM77957.1"/>
    </source>
</evidence>
<comment type="caution">
    <text evidence="2">The sequence shown here is derived from an EMBL/GenBank/DDBJ whole genome shotgun (WGS) entry which is preliminary data.</text>
</comment>
<dbReference type="SUPFAM" id="SSF53335">
    <property type="entry name" value="S-adenosyl-L-methionine-dependent methyltransferases"/>
    <property type="match status" value="1"/>
</dbReference>
<protein>
    <submittedName>
        <fullName evidence="2">Methyltransferase domain-containing protein</fullName>
    </submittedName>
</protein>
<reference evidence="2 3" key="1">
    <citation type="submission" date="2019-11" db="EMBL/GenBank/DDBJ databases">
        <title>Pseudodesulfovibrio alkaliphilus, sp. nov., an alkaliphilic sulfate-reducing bacteria from mud volcano of Taman peninsula, Russia.</title>
        <authorList>
            <person name="Frolova A."/>
            <person name="Merkel A.Y."/>
            <person name="Slobodkin A.I."/>
        </authorList>
    </citation>
    <scope>NUCLEOTIDE SEQUENCE [LARGE SCALE GENOMIC DNA]</scope>
    <source>
        <strain evidence="2 3">F-1</strain>
    </source>
</reference>
<keyword evidence="2" id="KW-0808">Transferase</keyword>
<dbReference type="GO" id="GO:0032259">
    <property type="term" value="P:methylation"/>
    <property type="evidence" value="ECO:0007669"/>
    <property type="project" value="UniProtKB-KW"/>
</dbReference>
<sequence length="188" mass="20778">MKYLLHVGSGPKNPDKIPGPYKGDGWREIRLDLNPDTRPDIVGDIRNMPEVESARFDAVYSSHNLEHLYPHEVPLALAEFHRVLMPGGHALVTCPDIQTIAAFIAKGNLLDPIYSSPAGPIAPLDILYGHRPSLERGNLFMAHHTAFTSQTLAQAMSAVGFVDIRVQRRGAPYFDLWAQGFRTPATEA</sequence>
<gene>
    <name evidence="2" type="ORF">GKC30_09955</name>
</gene>